<evidence type="ECO:0000256" key="12">
    <source>
        <dbReference type="PIRSR" id="PIRSR611284-1"/>
    </source>
</evidence>
<reference evidence="16 17" key="1">
    <citation type="submission" date="2016-08" db="EMBL/GenBank/DDBJ databases">
        <title>Complete Genome Sequence Of The Indigo Reducing Clostridium isatidis DSM15098.</title>
        <authorList>
            <person name="Little G.T."/>
            <person name="Minton N.P."/>
        </authorList>
    </citation>
    <scope>NUCLEOTIDE SEQUENCE [LARGE SCALE GENOMIC DNA]</scope>
    <source>
        <strain evidence="16 17">DSM 15098</strain>
    </source>
</reference>
<comment type="similarity">
    <text evidence="3 14">Belongs to the short-chain dehydrogenases/reductases (SDR) family.</text>
</comment>
<feature type="binding site" evidence="13">
    <location>
        <begin position="154"/>
        <end position="158"/>
    </location>
    <ligand>
        <name>NADP(+)</name>
        <dbReference type="ChEBI" id="CHEBI:58349"/>
    </ligand>
</feature>
<gene>
    <name evidence="16" type="ORF">BEN51_08945</name>
</gene>
<dbReference type="OrthoDB" id="9803333at2"/>
<evidence type="ECO:0000256" key="1">
    <source>
        <dbReference type="ARBA" id="ARBA00002607"/>
    </source>
</evidence>
<dbReference type="GO" id="GO:0004316">
    <property type="term" value="F:3-oxoacyl-[acyl-carrier-protein] reductase (NADPH) activity"/>
    <property type="evidence" value="ECO:0007669"/>
    <property type="project" value="UniProtKB-UniRule"/>
</dbReference>
<comment type="pathway">
    <text evidence="2 14">Lipid metabolism; fatty acid biosynthesis.</text>
</comment>
<dbReference type="GO" id="GO:0008202">
    <property type="term" value="P:steroid metabolic process"/>
    <property type="evidence" value="ECO:0007669"/>
    <property type="project" value="UniProtKB-KW"/>
</dbReference>
<evidence type="ECO:0000256" key="7">
    <source>
        <dbReference type="ARBA" id="ARBA00023002"/>
    </source>
</evidence>
<evidence type="ECO:0000256" key="13">
    <source>
        <dbReference type="PIRSR" id="PIRSR611284-2"/>
    </source>
</evidence>
<dbReference type="EC" id="1.1.1.100" evidence="14"/>
<evidence type="ECO:0000256" key="11">
    <source>
        <dbReference type="ARBA" id="ARBA00048508"/>
    </source>
</evidence>
<keyword evidence="8 14" id="KW-0443">Lipid metabolism</keyword>
<feature type="binding site" evidence="13">
    <location>
        <position position="89"/>
    </location>
    <ligand>
        <name>NADP(+)</name>
        <dbReference type="ChEBI" id="CHEBI:58349"/>
    </ligand>
</feature>
<dbReference type="Pfam" id="PF13561">
    <property type="entry name" value="adh_short_C2"/>
    <property type="match status" value="1"/>
</dbReference>
<evidence type="ECO:0000256" key="14">
    <source>
        <dbReference type="RuleBase" id="RU366074"/>
    </source>
</evidence>
<dbReference type="SMART" id="SM00822">
    <property type="entry name" value="PKS_KR"/>
    <property type="match status" value="1"/>
</dbReference>
<evidence type="ECO:0000256" key="8">
    <source>
        <dbReference type="ARBA" id="ARBA00023098"/>
    </source>
</evidence>
<feature type="domain" description="Ketoreductase" evidence="15">
    <location>
        <begin position="5"/>
        <end position="180"/>
    </location>
</feature>
<dbReference type="NCBIfam" id="NF009466">
    <property type="entry name" value="PRK12826.1-2"/>
    <property type="match status" value="1"/>
</dbReference>
<dbReference type="PRINTS" id="PR00081">
    <property type="entry name" value="GDHRDH"/>
</dbReference>
<evidence type="ECO:0000256" key="3">
    <source>
        <dbReference type="ARBA" id="ARBA00006484"/>
    </source>
</evidence>
<dbReference type="KEGG" id="cia:BEN51_08945"/>
<dbReference type="PRINTS" id="PR00080">
    <property type="entry name" value="SDRFAMILY"/>
</dbReference>
<evidence type="ECO:0000256" key="10">
    <source>
        <dbReference type="ARBA" id="ARBA00023221"/>
    </source>
</evidence>
<dbReference type="NCBIfam" id="NF004198">
    <property type="entry name" value="PRK05653.1-3"/>
    <property type="match status" value="1"/>
</dbReference>
<dbReference type="GO" id="GO:0006633">
    <property type="term" value="P:fatty acid biosynthetic process"/>
    <property type="evidence" value="ECO:0007669"/>
    <property type="project" value="UniProtKB-UniPathway"/>
</dbReference>
<evidence type="ECO:0000256" key="9">
    <source>
        <dbReference type="ARBA" id="ARBA00023160"/>
    </source>
</evidence>
<dbReference type="SUPFAM" id="SSF51735">
    <property type="entry name" value="NAD(P)-binding Rossmann-fold domains"/>
    <property type="match status" value="1"/>
</dbReference>
<keyword evidence="9 14" id="KW-0275">Fatty acid biosynthesis</keyword>
<dbReference type="CDD" id="cd05333">
    <property type="entry name" value="BKR_SDR_c"/>
    <property type="match status" value="1"/>
</dbReference>
<organism evidence="16 17">
    <name type="scientific">Clostridium isatidis</name>
    <dbReference type="NCBI Taxonomy" id="182773"/>
    <lineage>
        <taxon>Bacteria</taxon>
        <taxon>Bacillati</taxon>
        <taxon>Bacillota</taxon>
        <taxon>Clostridia</taxon>
        <taxon>Eubacteriales</taxon>
        <taxon>Clostridiaceae</taxon>
        <taxon>Clostridium</taxon>
    </lineage>
</organism>
<proteinExistence type="inferred from homology"/>
<dbReference type="InterPro" id="IPR002347">
    <property type="entry name" value="SDR_fam"/>
</dbReference>
<evidence type="ECO:0000256" key="4">
    <source>
        <dbReference type="ARBA" id="ARBA00022516"/>
    </source>
</evidence>
<feature type="binding site" evidence="13">
    <location>
        <position position="187"/>
    </location>
    <ligand>
        <name>NADP(+)</name>
        <dbReference type="ChEBI" id="CHEBI:58349"/>
    </ligand>
</feature>
<dbReference type="AlphaFoldDB" id="A0A343JDJ6"/>
<dbReference type="EMBL" id="CP016786">
    <property type="protein sequence ID" value="ASW43604.1"/>
    <property type="molecule type" value="Genomic_DNA"/>
</dbReference>
<accession>A0A343JDJ6</accession>
<evidence type="ECO:0000259" key="15">
    <source>
        <dbReference type="SMART" id="SM00822"/>
    </source>
</evidence>
<dbReference type="GO" id="GO:0051287">
    <property type="term" value="F:NAD binding"/>
    <property type="evidence" value="ECO:0007669"/>
    <property type="project" value="UniProtKB-UniRule"/>
</dbReference>
<dbReference type="InterPro" id="IPR011284">
    <property type="entry name" value="3oxo_ACP_reduc"/>
</dbReference>
<dbReference type="InterPro" id="IPR036291">
    <property type="entry name" value="NAD(P)-bd_dom_sf"/>
</dbReference>
<keyword evidence="10" id="KW-0753">Steroid metabolism</keyword>
<dbReference type="RefSeq" id="WP_119865737.1">
    <property type="nucleotide sequence ID" value="NZ_CP016786.1"/>
</dbReference>
<dbReference type="InterPro" id="IPR057326">
    <property type="entry name" value="KR_dom"/>
</dbReference>
<keyword evidence="5 14" id="KW-0276">Fatty acid metabolism</keyword>
<comment type="subunit">
    <text evidence="14">Homotetramer.</text>
</comment>
<feature type="binding site" evidence="13">
    <location>
        <begin position="11"/>
        <end position="14"/>
    </location>
    <ligand>
        <name>NADP(+)</name>
        <dbReference type="ChEBI" id="CHEBI:58349"/>
    </ligand>
</feature>
<evidence type="ECO:0000313" key="16">
    <source>
        <dbReference type="EMBL" id="ASW43604.1"/>
    </source>
</evidence>
<evidence type="ECO:0000256" key="2">
    <source>
        <dbReference type="ARBA" id="ARBA00005194"/>
    </source>
</evidence>
<dbReference type="InterPro" id="IPR050259">
    <property type="entry name" value="SDR"/>
</dbReference>
<keyword evidence="6 13" id="KW-0521">NADP</keyword>
<dbReference type="PROSITE" id="PS00061">
    <property type="entry name" value="ADH_SHORT"/>
    <property type="match status" value="1"/>
</dbReference>
<dbReference type="PANTHER" id="PTHR42879">
    <property type="entry name" value="3-OXOACYL-(ACYL-CARRIER-PROTEIN) REDUCTASE"/>
    <property type="match status" value="1"/>
</dbReference>
<dbReference type="FunFam" id="3.40.50.720:FF:000037">
    <property type="entry name" value="3-oxoacyl-[acyl-carrier-protein] reductase FabG"/>
    <property type="match status" value="1"/>
</dbReference>
<dbReference type="UniPathway" id="UPA00094"/>
<dbReference type="Proteomes" id="UP000264883">
    <property type="component" value="Chromosome"/>
</dbReference>
<dbReference type="NCBIfam" id="NF005559">
    <property type="entry name" value="PRK07231.1"/>
    <property type="match status" value="1"/>
</dbReference>
<keyword evidence="7 14" id="KW-0560">Oxidoreductase</keyword>
<evidence type="ECO:0000256" key="6">
    <source>
        <dbReference type="ARBA" id="ARBA00022857"/>
    </source>
</evidence>
<keyword evidence="17" id="KW-1185">Reference proteome</keyword>
<name>A0A343JDJ6_9CLOT</name>
<comment type="function">
    <text evidence="1 14">Catalyzes the NADPH-dependent reduction of beta-ketoacyl-ACP substrates to beta-hydroxyacyl-ACP products, the first reductive step in the elongation cycle of fatty acid biosynthesis.</text>
</comment>
<keyword evidence="4 14" id="KW-0444">Lipid biosynthesis</keyword>
<protein>
    <recommendedName>
        <fullName evidence="14">3-oxoacyl-[acyl-carrier-protein] reductase</fullName>
        <ecNumber evidence="14">1.1.1.100</ecNumber>
    </recommendedName>
</protein>
<comment type="catalytic activity">
    <reaction evidence="11 14">
        <text>a (3R)-hydroxyacyl-[ACP] + NADP(+) = a 3-oxoacyl-[ACP] + NADPH + H(+)</text>
        <dbReference type="Rhea" id="RHEA:17397"/>
        <dbReference type="Rhea" id="RHEA-COMP:9916"/>
        <dbReference type="Rhea" id="RHEA-COMP:9945"/>
        <dbReference type="ChEBI" id="CHEBI:15378"/>
        <dbReference type="ChEBI" id="CHEBI:57783"/>
        <dbReference type="ChEBI" id="CHEBI:58349"/>
        <dbReference type="ChEBI" id="CHEBI:78776"/>
        <dbReference type="ChEBI" id="CHEBI:78827"/>
        <dbReference type="EC" id="1.1.1.100"/>
    </reaction>
</comment>
<dbReference type="InterPro" id="IPR020904">
    <property type="entry name" value="Sc_DH/Rdtase_CS"/>
</dbReference>
<dbReference type="NCBIfam" id="TIGR01830">
    <property type="entry name" value="3oxo_ACP_reduc"/>
    <property type="match status" value="1"/>
</dbReference>
<feature type="active site" description="Proton acceptor" evidence="12">
    <location>
        <position position="154"/>
    </location>
</feature>
<evidence type="ECO:0000313" key="17">
    <source>
        <dbReference type="Proteomes" id="UP000264883"/>
    </source>
</evidence>
<dbReference type="Gene3D" id="3.40.50.720">
    <property type="entry name" value="NAD(P)-binding Rossmann-like Domain"/>
    <property type="match status" value="1"/>
</dbReference>
<sequence length="247" mass="26607">MVENKNAIITGGTRGIGREIARTLAQNGANIAINYRNYTEEVEKLVEELKSLGAKVLASKCDVSNSEEVNNFVKEVKEAFGTIDILVNNAGITKDGLLIRMSEKDFNDVIDINLKGTFNTTKAVSSVMIKQRYGKIINIASVVGIAGNAGQCNYAASKAGIIGFSKSAARELALRNINVNCIAPGYIDTDMTKVLPDKIKEEVLKSIPMKKMGEPKDVANLALFLASNLSDYITGQVINVDGGMVML</sequence>
<evidence type="ECO:0000256" key="5">
    <source>
        <dbReference type="ARBA" id="ARBA00022832"/>
    </source>
</evidence>
<dbReference type="PANTHER" id="PTHR42879:SF2">
    <property type="entry name" value="3-OXOACYL-[ACYL-CARRIER-PROTEIN] REDUCTASE FABG"/>
    <property type="match status" value="1"/>
</dbReference>